<keyword evidence="2" id="KW-0489">Methyltransferase</keyword>
<evidence type="ECO:0000313" key="3">
    <source>
        <dbReference type="Proteomes" id="UP000291562"/>
    </source>
</evidence>
<dbReference type="AlphaFoldDB" id="A0A411HPX2"/>
<dbReference type="CDD" id="cd02440">
    <property type="entry name" value="AdoMet_MTases"/>
    <property type="match status" value="1"/>
</dbReference>
<evidence type="ECO:0000313" key="2">
    <source>
        <dbReference type="EMBL" id="QBB72534.1"/>
    </source>
</evidence>
<accession>A0A411HPX2</accession>
<gene>
    <name evidence="2" type="ORF">ELE36_03075</name>
</gene>
<dbReference type="EMBL" id="CP035704">
    <property type="protein sequence ID" value="QBB72534.1"/>
    <property type="molecule type" value="Genomic_DNA"/>
</dbReference>
<dbReference type="InterPro" id="IPR029063">
    <property type="entry name" value="SAM-dependent_MTases_sf"/>
</dbReference>
<evidence type="ECO:0000259" key="1">
    <source>
        <dbReference type="Pfam" id="PF08242"/>
    </source>
</evidence>
<reference evidence="2 3" key="1">
    <citation type="submission" date="2019-01" db="EMBL/GenBank/DDBJ databases">
        <title>Pseudolysobacter antarctica gen. nov., sp. nov., isolated from Fildes Peninsula, Antarctica.</title>
        <authorList>
            <person name="Wei Z."/>
            <person name="Peng F."/>
        </authorList>
    </citation>
    <scope>NUCLEOTIDE SEQUENCE [LARGE SCALE GENOMIC DNA]</scope>
    <source>
        <strain evidence="2 3">AQ6-296</strain>
    </source>
</reference>
<organism evidence="2 3">
    <name type="scientific">Pseudolysobacter antarcticus</name>
    <dbReference type="NCBI Taxonomy" id="2511995"/>
    <lineage>
        <taxon>Bacteria</taxon>
        <taxon>Pseudomonadati</taxon>
        <taxon>Pseudomonadota</taxon>
        <taxon>Gammaproteobacteria</taxon>
        <taxon>Lysobacterales</taxon>
        <taxon>Rhodanobacteraceae</taxon>
        <taxon>Pseudolysobacter</taxon>
    </lineage>
</organism>
<dbReference type="Proteomes" id="UP000291562">
    <property type="component" value="Chromosome"/>
</dbReference>
<dbReference type="SUPFAM" id="SSF53335">
    <property type="entry name" value="S-adenosyl-L-methionine-dependent methyltransferases"/>
    <property type="match status" value="1"/>
</dbReference>
<dbReference type="GO" id="GO:0032259">
    <property type="term" value="P:methylation"/>
    <property type="evidence" value="ECO:0007669"/>
    <property type="project" value="UniProtKB-KW"/>
</dbReference>
<name>A0A411HPX2_9GAMM</name>
<dbReference type="KEGG" id="xbc:ELE36_03075"/>
<proteinExistence type="predicted"/>
<dbReference type="InterPro" id="IPR013217">
    <property type="entry name" value="Methyltransf_12"/>
</dbReference>
<dbReference type="Pfam" id="PF08242">
    <property type="entry name" value="Methyltransf_12"/>
    <property type="match status" value="1"/>
</dbReference>
<dbReference type="PANTHER" id="PTHR12843">
    <property type="entry name" value="PROTEIN-LYSINE N-METHYLTRANSFERASE METTL10"/>
    <property type="match status" value="1"/>
</dbReference>
<sequence>MIEHALPDRAAAIIDIGGGQSTLVDDLLERNYSDVSVLDISRAAIEGTRARLGGVADRARWHVADITHEDLPTQRYDLWHDRAVFHFLTTAAGRAAYFRQLGQALRPRGNVIIATFAPEGPAKCSGLNVVRYDAKSLLTVFGNRFELIGSTTHVHETPFGTQQPFNYCHFTMR</sequence>
<feature type="domain" description="Methyltransferase type 12" evidence="1">
    <location>
        <begin position="14"/>
        <end position="110"/>
    </location>
</feature>
<dbReference type="PANTHER" id="PTHR12843:SF5">
    <property type="entry name" value="EEF1A LYSINE METHYLTRANSFERASE 2"/>
    <property type="match status" value="1"/>
</dbReference>
<dbReference type="GO" id="GO:0008168">
    <property type="term" value="F:methyltransferase activity"/>
    <property type="evidence" value="ECO:0007669"/>
    <property type="project" value="UniProtKB-KW"/>
</dbReference>
<protein>
    <submittedName>
        <fullName evidence="2">Class I SAM-dependent methyltransferase</fullName>
    </submittedName>
</protein>
<keyword evidence="3" id="KW-1185">Reference proteome</keyword>
<keyword evidence="2" id="KW-0808">Transferase</keyword>
<dbReference type="Gene3D" id="3.40.50.150">
    <property type="entry name" value="Vaccinia Virus protein VP39"/>
    <property type="match status" value="1"/>
</dbReference>
<dbReference type="OrthoDB" id="9788660at2"/>